<keyword evidence="3" id="KW-1185">Reference proteome</keyword>
<evidence type="ECO:0000313" key="2">
    <source>
        <dbReference type="EMBL" id="KAG7440205.1"/>
    </source>
</evidence>
<feature type="compositionally biased region" description="Basic and acidic residues" evidence="1">
    <location>
        <begin position="891"/>
        <end position="903"/>
    </location>
</feature>
<evidence type="ECO:0000313" key="3">
    <source>
        <dbReference type="Proteomes" id="UP000812287"/>
    </source>
</evidence>
<sequence>MTSSPSSSAVTIPIPGKSILKRPPPAPPSLFSLSRLSRLLPDSTKDNVSEKTVLKRAHFILPELSIVYPISSFSPPSGPGVREEKKAVEERERERRKRVIRGEGWTMDKVESFWRECCAGCDEDPDPLISIAFKKANGSHPRIVDFSGVQLTTAKATVLGDVFTIEWGLRRLVFKECDLDENILKPMLHALLIPNTLTFLSVASNRRLKTTAFRLIAAFAAKSASLEFLDLSQNALDKKSVELLVAALTALVTLRLDDCSLRPGALETLSRAVRTSNLRNISLRYNRINPTGAVSLALMIRDYPDVVPATTPSATSSIPSTPTNSGSPTTQTIPLKNGSLPPPPKHPTTNVQTTYTPYVPRAKRAQTPSAVPMITSSSQGGVTTNNVKEEWGPSAALLVKVRALDTLPRIGALRTLDLKGNELRGGITYIAQVLKRNRTLKVLNLSENKLDVAGLVAVAEALKYNSSLETLDLSKNPCAGPALDGITSLRTAFTLNASLKRLFLSSTGLTSPGAIALAEFLPESRSLLHLDLTRNELDLAGVWALNKGLKSNHTMRCLDLDVPPGREEFAGCCREILGWCVRNTEEADARRGEVADRENGAAEGVNGRNKGLWGLIEDSELARGIREGEERKIETDVVVRARSCVAQLQNLLNPAEPSPLSTPHLTSPSLSATFLLPSYLLSPSTASFTLSSRQSSTKPSASEIAARARALISELSQVIEEEGDEGRMEELLGIHDQLTSLLAKVPSKPIGLGLVIPTTNGVGSVAVDTSPDGDPPTEEHTDEEEVEEEIGTPRVDKGKGRAEPVHEKVLSPTAAFLIAEDDGEDGEGPRFPPVEVRDEEDSEGEKGKGTNRSRIWVEEEGEVFRKGTVLLGPEEMEGEYAGEELRKELLEAMVERPPPRSVEELSLEIPHPSSNSHSNPGTPTEEQPTSPTTAAPRSYIPRRTSSGSLMSLVSPTSPRLANPVMVVGMGAAKNGLTTPTISELEGGQLGPSISRRDR</sequence>
<dbReference type="SUPFAM" id="SSF52047">
    <property type="entry name" value="RNI-like"/>
    <property type="match status" value="1"/>
</dbReference>
<feature type="compositionally biased region" description="Low complexity" evidence="1">
    <location>
        <begin position="309"/>
        <end position="332"/>
    </location>
</feature>
<dbReference type="RefSeq" id="XP_043033705.1">
    <property type="nucleotide sequence ID" value="XM_043184587.1"/>
</dbReference>
<feature type="region of interest" description="Disordered" evidence="1">
    <location>
        <begin position="309"/>
        <end position="352"/>
    </location>
</feature>
<feature type="compositionally biased region" description="Polar residues" evidence="1">
    <location>
        <begin position="943"/>
        <end position="956"/>
    </location>
</feature>
<feature type="compositionally biased region" description="Polar residues" evidence="1">
    <location>
        <begin position="366"/>
        <end position="383"/>
    </location>
</feature>
<feature type="compositionally biased region" description="Polar residues" evidence="1">
    <location>
        <begin position="1"/>
        <end position="10"/>
    </location>
</feature>
<reference evidence="2" key="1">
    <citation type="submission" date="2020-11" db="EMBL/GenBank/DDBJ databases">
        <title>Adaptations for nitrogen fixation in a non-lichenized fungal sporocarp promotes dispersal by wood-feeding termites.</title>
        <authorList>
            <consortium name="DOE Joint Genome Institute"/>
            <person name="Koch R.A."/>
            <person name="Yoon G."/>
            <person name="Arayal U."/>
            <person name="Lail K."/>
            <person name="Amirebrahimi M."/>
            <person name="Labutti K."/>
            <person name="Lipzen A."/>
            <person name="Riley R."/>
            <person name="Barry K."/>
            <person name="Henrissat B."/>
            <person name="Grigoriev I.V."/>
            <person name="Herr J.R."/>
            <person name="Aime M.C."/>
        </authorList>
    </citation>
    <scope>NUCLEOTIDE SEQUENCE</scope>
    <source>
        <strain evidence="2">MCA 3950</strain>
    </source>
</reference>
<dbReference type="Pfam" id="PF13516">
    <property type="entry name" value="LRR_6"/>
    <property type="match status" value="2"/>
</dbReference>
<dbReference type="GeneID" id="66106884"/>
<name>A0A9P7VH10_9AGAR</name>
<organism evidence="2 3">
    <name type="scientific">Guyanagaster necrorhizus</name>
    <dbReference type="NCBI Taxonomy" id="856835"/>
    <lineage>
        <taxon>Eukaryota</taxon>
        <taxon>Fungi</taxon>
        <taxon>Dikarya</taxon>
        <taxon>Basidiomycota</taxon>
        <taxon>Agaricomycotina</taxon>
        <taxon>Agaricomycetes</taxon>
        <taxon>Agaricomycetidae</taxon>
        <taxon>Agaricales</taxon>
        <taxon>Marasmiineae</taxon>
        <taxon>Physalacriaceae</taxon>
        <taxon>Guyanagaster</taxon>
    </lineage>
</organism>
<feature type="compositionally biased region" description="Basic and acidic residues" evidence="1">
    <location>
        <begin position="81"/>
        <end position="93"/>
    </location>
</feature>
<dbReference type="InterPro" id="IPR032675">
    <property type="entry name" value="LRR_dom_sf"/>
</dbReference>
<evidence type="ECO:0000256" key="1">
    <source>
        <dbReference type="SAM" id="MobiDB-lite"/>
    </source>
</evidence>
<dbReference type="AlphaFoldDB" id="A0A9P7VH10"/>
<feature type="compositionally biased region" description="Acidic residues" evidence="1">
    <location>
        <begin position="780"/>
        <end position="790"/>
    </location>
</feature>
<dbReference type="PANTHER" id="PTHR24114:SF2">
    <property type="entry name" value="F-BOX DOMAIN-CONTAINING PROTEIN-RELATED"/>
    <property type="match status" value="1"/>
</dbReference>
<protein>
    <submittedName>
        <fullName evidence="2">RNI-like protein</fullName>
    </submittedName>
</protein>
<dbReference type="OrthoDB" id="120976at2759"/>
<feature type="region of interest" description="Disordered" evidence="1">
    <location>
        <begin position="975"/>
        <end position="998"/>
    </location>
</feature>
<dbReference type="InterPro" id="IPR001611">
    <property type="entry name" value="Leu-rich_rpt"/>
</dbReference>
<feature type="region of interest" description="Disordered" evidence="1">
    <location>
        <begin position="1"/>
        <end position="26"/>
    </location>
</feature>
<dbReference type="InterPro" id="IPR052394">
    <property type="entry name" value="LRR-containing"/>
</dbReference>
<dbReference type="EMBL" id="MU250575">
    <property type="protein sequence ID" value="KAG7440205.1"/>
    <property type="molecule type" value="Genomic_DNA"/>
</dbReference>
<feature type="region of interest" description="Disordered" evidence="1">
    <location>
        <begin position="891"/>
        <end position="956"/>
    </location>
</feature>
<dbReference type="PANTHER" id="PTHR24114">
    <property type="entry name" value="LEUCINE RICH REPEAT FAMILY PROTEIN"/>
    <property type="match status" value="1"/>
</dbReference>
<feature type="region of interest" description="Disordered" evidence="1">
    <location>
        <begin position="767"/>
        <end position="804"/>
    </location>
</feature>
<dbReference type="Gene3D" id="3.80.10.10">
    <property type="entry name" value="Ribonuclease Inhibitor"/>
    <property type="match status" value="3"/>
</dbReference>
<dbReference type="SMART" id="SM00368">
    <property type="entry name" value="LRR_RI"/>
    <property type="match status" value="7"/>
</dbReference>
<accession>A0A9P7VH10</accession>
<feature type="compositionally biased region" description="Low complexity" evidence="1">
    <location>
        <begin position="910"/>
        <end position="936"/>
    </location>
</feature>
<feature type="region of interest" description="Disordered" evidence="1">
    <location>
        <begin position="364"/>
        <end position="383"/>
    </location>
</feature>
<feature type="compositionally biased region" description="Basic and acidic residues" evidence="1">
    <location>
        <begin position="794"/>
        <end position="804"/>
    </location>
</feature>
<comment type="caution">
    <text evidence="2">The sequence shown here is derived from an EMBL/GenBank/DDBJ whole genome shotgun (WGS) entry which is preliminary data.</text>
</comment>
<proteinExistence type="predicted"/>
<dbReference type="Proteomes" id="UP000812287">
    <property type="component" value="Unassembled WGS sequence"/>
</dbReference>
<gene>
    <name evidence="2" type="ORF">BT62DRAFT_924199</name>
</gene>
<feature type="region of interest" description="Disordered" evidence="1">
    <location>
        <begin position="818"/>
        <end position="876"/>
    </location>
</feature>
<feature type="region of interest" description="Disordered" evidence="1">
    <location>
        <begin position="74"/>
        <end position="93"/>
    </location>
</feature>